<feature type="region of interest" description="Disordered" evidence="1">
    <location>
        <begin position="204"/>
        <end position="313"/>
    </location>
</feature>
<dbReference type="AlphaFoldDB" id="A0A8H3BX14"/>
<feature type="region of interest" description="Disordered" evidence="1">
    <location>
        <begin position="129"/>
        <end position="166"/>
    </location>
</feature>
<proteinExistence type="predicted"/>
<feature type="compositionally biased region" description="Acidic residues" evidence="1">
    <location>
        <begin position="261"/>
        <end position="284"/>
    </location>
</feature>
<evidence type="ECO:0000259" key="2">
    <source>
        <dbReference type="PROSITE" id="PS50011"/>
    </source>
</evidence>
<organism evidence="3 4">
    <name type="scientific">Rhizoctonia solani</name>
    <dbReference type="NCBI Taxonomy" id="456999"/>
    <lineage>
        <taxon>Eukaryota</taxon>
        <taxon>Fungi</taxon>
        <taxon>Dikarya</taxon>
        <taxon>Basidiomycota</taxon>
        <taxon>Agaricomycotina</taxon>
        <taxon>Agaricomycetes</taxon>
        <taxon>Cantharellales</taxon>
        <taxon>Ceratobasidiaceae</taxon>
        <taxon>Rhizoctonia</taxon>
    </lineage>
</organism>
<sequence length="1263" mass="141827">MSRTGPPHYHQGSPNLCYCDYHSVSTPYLYSTSTARPRPVAGHPSEYAPAIRRIPKPKPTNKTAKARDMKFDEDSQQWYFETQEAPGVRWLETVRHIEDLPQAKDSDFLIMLNEYFMAGHVIDMPDQERLPVLPGGPGKSWRYKRAPPPAPVQKQPTQHPPAPAQQHQPWIEPVYHQRYHAAPQYAGGSAHPVSMRSNLGAPSHDWRMYSPAPLPEPPRLVQEARHPSGSERLGPLPGAPGPRQYVDATAHHRRYQPAQEEYSDEESEEEDEEDAESDDSYDPPEELHRSRAYIPPPSPKSQRRAQKLRERGFRVVDPHTNVDTDALEALRLDGPPMGKHGRSASAPNVLPTTYEKVEAHRLLQTRTTLGVARMPDLVFDLRYDPRHAFDRSDENQKDLTVIPAFQPSQPFVRLLIRHPFGGRGGDWFEDVEDAQYLTVMDVLRIVSDMVHRSIDQNLDWDPLSEFDKSFVYEAYLNRPYPDQDAAGRRLHLFCEKYMFGGIEQLSPKAKGTTAEGPTFSIKLIKNSKLKRYDKLSGFRIPNGKSQKWTGRNDTTFPYLVDDMASSRRAELIRTTTTLAATETPAPRKATLRIDRALTDPNMDISSITPEYSPGPELLDADMIISQLKAGGCEHASAQLEWPSVRHDPVPRAEVSQDFVPPDIYYGKLKSSHQLARLICFRTFVSSSESDLNKLKNVAHKISTWSKSKHPNILGLIGTTVYHGQIAIVIPSTDYLDLRGFLLAHPQVDRYALSARIVYGIAYLHGKNIVHGFIMGGTVHMMRDHTPKITGFCEATLTSSGLTTTSDFRCISYGMRDSTARWMPPETLMDENDKKTEGDVYSLAMTILETMTGAAPYDGLWDGAAVLKIANGHHPQRPIVHMPYGDEKANTLWTLLRECWARDPHDRPTALEVLGRMTEIVSGSWMLASCQCTPSSGTQQGTEAHIASDTVIHRQMSVDEILSHLYEHGCKDATRFINQPEYSSYPVSYGGFGEVYKGRLKDGNQIALKCLRLALDTTEASQKQVRNAAHELYIWSKCKHPNILELIGVTQHRNQIAMVSPWMENGTLGWFLSKYPEADRYTLSAQITDGVAYLHGENIVHGDIKGTNVLVSKDCIPKITDFGTAALKDYTLKFTASATTSKPGMSLRWTAPEILEETTGTTFEGDIYALGMTILETMTGEVPYYETVNESALVLKIARQESPMRPEGKIPPKDAKADMLWSLLTSCWSYDPKTRPTATEVGNAMRNIAFMKVSGQTLDLTRVT</sequence>
<dbReference type="PROSITE" id="PS00108">
    <property type="entry name" value="PROTEIN_KINASE_ST"/>
    <property type="match status" value="1"/>
</dbReference>
<evidence type="ECO:0000313" key="3">
    <source>
        <dbReference type="EMBL" id="CAE6465919.1"/>
    </source>
</evidence>
<gene>
    <name evidence="3" type="ORF">RDB_LOCUS98531</name>
</gene>
<dbReference type="PROSITE" id="PS50011">
    <property type="entry name" value="PROTEIN_KINASE_DOM"/>
    <property type="match status" value="2"/>
</dbReference>
<reference evidence="3" key="1">
    <citation type="submission" date="2021-01" db="EMBL/GenBank/DDBJ databases">
        <authorList>
            <person name="Kaushik A."/>
        </authorList>
    </citation>
    <scope>NUCLEOTIDE SEQUENCE</scope>
    <source>
        <strain evidence="3">AG4-R118</strain>
    </source>
</reference>
<feature type="domain" description="Protein kinase" evidence="2">
    <location>
        <begin position="649"/>
        <end position="920"/>
    </location>
</feature>
<dbReference type="Proteomes" id="UP000663888">
    <property type="component" value="Unassembled WGS sequence"/>
</dbReference>
<evidence type="ECO:0000313" key="4">
    <source>
        <dbReference type="Proteomes" id="UP000663888"/>
    </source>
</evidence>
<dbReference type="EMBL" id="CAJMWX010001079">
    <property type="protein sequence ID" value="CAE6465919.1"/>
    <property type="molecule type" value="Genomic_DNA"/>
</dbReference>
<dbReference type="GO" id="GO:0004674">
    <property type="term" value="F:protein serine/threonine kinase activity"/>
    <property type="evidence" value="ECO:0007669"/>
    <property type="project" value="TreeGrafter"/>
</dbReference>
<dbReference type="PANTHER" id="PTHR44329">
    <property type="entry name" value="SERINE/THREONINE-PROTEIN KINASE TNNI3K-RELATED"/>
    <property type="match status" value="1"/>
</dbReference>
<dbReference type="Pfam" id="PF20415">
    <property type="entry name" value="DUF6699"/>
    <property type="match status" value="1"/>
</dbReference>
<dbReference type="InterPro" id="IPR000719">
    <property type="entry name" value="Prot_kinase_dom"/>
</dbReference>
<dbReference type="Pfam" id="PF07714">
    <property type="entry name" value="PK_Tyr_Ser-Thr"/>
    <property type="match status" value="1"/>
</dbReference>
<dbReference type="SUPFAM" id="SSF56112">
    <property type="entry name" value="Protein kinase-like (PK-like)"/>
    <property type="match status" value="2"/>
</dbReference>
<dbReference type="InterPro" id="IPR011009">
    <property type="entry name" value="Kinase-like_dom_sf"/>
</dbReference>
<dbReference type="Pfam" id="PF00069">
    <property type="entry name" value="Pkinase"/>
    <property type="match status" value="1"/>
</dbReference>
<comment type="caution">
    <text evidence="3">The sequence shown here is derived from an EMBL/GenBank/DDBJ whole genome shotgun (WGS) entry which is preliminary data.</text>
</comment>
<feature type="domain" description="Protein kinase" evidence="2">
    <location>
        <begin position="980"/>
        <end position="1250"/>
    </location>
</feature>
<dbReference type="InterPro" id="IPR046522">
    <property type="entry name" value="DUF6699"/>
</dbReference>
<dbReference type="PANTHER" id="PTHR44329:SF214">
    <property type="entry name" value="PROTEIN KINASE DOMAIN-CONTAINING PROTEIN"/>
    <property type="match status" value="1"/>
</dbReference>
<dbReference type="GO" id="GO:0005524">
    <property type="term" value="F:ATP binding"/>
    <property type="evidence" value="ECO:0007669"/>
    <property type="project" value="InterPro"/>
</dbReference>
<accession>A0A8H3BX14</accession>
<evidence type="ECO:0000256" key="1">
    <source>
        <dbReference type="SAM" id="MobiDB-lite"/>
    </source>
</evidence>
<dbReference type="InterPro" id="IPR008271">
    <property type="entry name" value="Ser/Thr_kinase_AS"/>
</dbReference>
<dbReference type="Gene3D" id="1.10.510.10">
    <property type="entry name" value="Transferase(Phosphotransferase) domain 1"/>
    <property type="match status" value="2"/>
</dbReference>
<dbReference type="InterPro" id="IPR051681">
    <property type="entry name" value="Ser/Thr_Kinases-Pseudokinases"/>
</dbReference>
<name>A0A8H3BX14_9AGAM</name>
<protein>
    <recommendedName>
        <fullName evidence="2">Protein kinase domain-containing protein</fullName>
    </recommendedName>
</protein>
<dbReference type="SMART" id="SM00220">
    <property type="entry name" value="S_TKc"/>
    <property type="match status" value="1"/>
</dbReference>
<dbReference type="InterPro" id="IPR001245">
    <property type="entry name" value="Ser-Thr/Tyr_kinase_cat_dom"/>
</dbReference>